<proteinExistence type="predicted"/>
<dbReference type="GO" id="GO:0006281">
    <property type="term" value="P:DNA repair"/>
    <property type="evidence" value="ECO:0007669"/>
    <property type="project" value="InterPro"/>
</dbReference>
<dbReference type="KEGG" id="npz:ACX27_24930"/>
<dbReference type="InterPro" id="IPR036614">
    <property type="entry name" value="RusA-like_sf"/>
</dbReference>
<dbReference type="Proteomes" id="UP000062645">
    <property type="component" value="Chromosome"/>
</dbReference>
<dbReference type="AlphaFoldDB" id="A0A0M4T571"/>
<organism evidence="1 2">
    <name type="scientific">Nostoc piscinale CENA21</name>
    <dbReference type="NCBI Taxonomy" id="224013"/>
    <lineage>
        <taxon>Bacteria</taxon>
        <taxon>Bacillati</taxon>
        <taxon>Cyanobacteriota</taxon>
        <taxon>Cyanophyceae</taxon>
        <taxon>Nostocales</taxon>
        <taxon>Nostocaceae</taxon>
        <taxon>Nostoc</taxon>
    </lineage>
</organism>
<evidence type="ECO:0000313" key="1">
    <source>
        <dbReference type="EMBL" id="ALF55332.1"/>
    </source>
</evidence>
<evidence type="ECO:0000313" key="2">
    <source>
        <dbReference type="Proteomes" id="UP000062645"/>
    </source>
</evidence>
<name>A0A0M4T571_9NOSO</name>
<dbReference type="STRING" id="224013.ACX27_24930"/>
<keyword evidence="2" id="KW-1185">Reference proteome</keyword>
<sequence>MIFELTMPLPPCMNEIINQARSSWQASAELKKYWTNLIGEFVRQCEFCLDSTVWIEFHWYLKNFARDSDNVAAAAKFIMDGLVTGRAIRNDNLTVIQSPVVHYYHRSSGDDGVLLRLSQSPDFLLDNFIVSNKFSRKSLERHNQKITHLISNQL</sequence>
<dbReference type="Gene3D" id="3.30.1330.70">
    <property type="entry name" value="Holliday junction resolvase RusA"/>
    <property type="match status" value="1"/>
</dbReference>
<dbReference type="RefSeq" id="WP_062296393.1">
    <property type="nucleotide sequence ID" value="NZ_CP012036.1"/>
</dbReference>
<dbReference type="SUPFAM" id="SSF103084">
    <property type="entry name" value="Holliday junction resolvase RusA"/>
    <property type="match status" value="1"/>
</dbReference>
<accession>A0A0M4T571</accession>
<dbReference type="GO" id="GO:0000287">
    <property type="term" value="F:magnesium ion binding"/>
    <property type="evidence" value="ECO:0007669"/>
    <property type="project" value="InterPro"/>
</dbReference>
<reference evidence="1 2" key="2">
    <citation type="journal article" date="2016" name="Genome Announc.">
        <title>Draft Genome Sequence of the N2-Fixing Cyanobacterium Nostoc piscinale CENA21, Isolated from the Brazilian Amazon Floodplain.</title>
        <authorList>
            <person name="Leao T."/>
            <person name="Guimaraes P.I."/>
            <person name="de Melo A.G."/>
            <person name="Ramos R.T."/>
            <person name="Leao P.N."/>
            <person name="Silva A."/>
            <person name="Fiore M.F."/>
            <person name="Schneider M.P."/>
        </authorList>
    </citation>
    <scope>NUCLEOTIDE SEQUENCE [LARGE SCALE GENOMIC DNA]</scope>
    <source>
        <strain evidence="1 2">CENA21</strain>
    </source>
</reference>
<dbReference type="GO" id="GO:0006310">
    <property type="term" value="P:DNA recombination"/>
    <property type="evidence" value="ECO:0007669"/>
    <property type="project" value="InterPro"/>
</dbReference>
<protein>
    <submittedName>
        <fullName evidence="1">Uncharacterized protein</fullName>
    </submittedName>
</protein>
<gene>
    <name evidence="1" type="ORF">ACX27_24930</name>
</gene>
<reference evidence="2" key="1">
    <citation type="submission" date="2015-07" db="EMBL/GenBank/DDBJ databases">
        <title>Genome Of Nitrogen-Fixing Cyanobacterium Nostoc piscinale CENA21 From Solimoes/Amazon River Floodplain Sediments And Comparative Genomics To Uncover Biosynthetic Natural Products Potential.</title>
        <authorList>
            <person name="Leao T.F."/>
            <person name="Leao P.N."/>
            <person name="Guimaraes P.I."/>
            <person name="de Melo A.G.C."/>
            <person name="Ramos R.T.J."/>
            <person name="Silva A."/>
            <person name="Fiore M.F."/>
            <person name="Schneider M.P.C."/>
        </authorList>
    </citation>
    <scope>NUCLEOTIDE SEQUENCE [LARGE SCALE GENOMIC DNA]</scope>
    <source>
        <strain evidence="2">CENA21</strain>
    </source>
</reference>
<dbReference type="OrthoDB" id="484353at2"/>
<dbReference type="EMBL" id="CP012036">
    <property type="protein sequence ID" value="ALF55332.1"/>
    <property type="molecule type" value="Genomic_DNA"/>
</dbReference>
<dbReference type="PATRIC" id="fig|224013.5.peg.5987"/>